<name>A0A067LRQ0_BOTB1</name>
<dbReference type="EMBL" id="KL198176">
    <property type="protein sequence ID" value="KDQ05883.1"/>
    <property type="molecule type" value="Genomic_DNA"/>
</dbReference>
<evidence type="ECO:0000313" key="2">
    <source>
        <dbReference type="Proteomes" id="UP000027195"/>
    </source>
</evidence>
<sequence>MCSTLRGDYKGNEVFMGLVEAVMIKSERQAKGKQLTNMTYSTPFNELCNLLGDLAPRAYRAFRYHFAGRSLRSMRYASCLYRSFSRWLTPYSSLFYRAVRSILPKFEPGITLNNVAMVAASLRCLGYSGPLALARDETKVEAALQGYQDAAKEWHLLGPCTGEVVVKSVDALDALLQDPSIKKGTKVKISNLFVSAQCAL</sequence>
<dbReference type="InParanoid" id="A0A067LRQ0"/>
<dbReference type="AlphaFoldDB" id="A0A067LRQ0"/>
<gene>
    <name evidence="1" type="ORF">BOTBODRAFT_122166</name>
</gene>
<protein>
    <submittedName>
        <fullName evidence="1">Uncharacterized protein</fullName>
    </submittedName>
</protein>
<organism evidence="1 2">
    <name type="scientific">Botryobasidium botryosum (strain FD-172 SS1)</name>
    <dbReference type="NCBI Taxonomy" id="930990"/>
    <lineage>
        <taxon>Eukaryota</taxon>
        <taxon>Fungi</taxon>
        <taxon>Dikarya</taxon>
        <taxon>Basidiomycota</taxon>
        <taxon>Agaricomycotina</taxon>
        <taxon>Agaricomycetes</taxon>
        <taxon>Cantharellales</taxon>
        <taxon>Botryobasidiaceae</taxon>
        <taxon>Botryobasidium</taxon>
    </lineage>
</organism>
<reference evidence="2" key="1">
    <citation type="journal article" date="2014" name="Proc. Natl. Acad. Sci. U.S.A.">
        <title>Extensive sampling of basidiomycete genomes demonstrates inadequacy of the white-rot/brown-rot paradigm for wood decay fungi.</title>
        <authorList>
            <person name="Riley R."/>
            <person name="Salamov A.A."/>
            <person name="Brown D.W."/>
            <person name="Nagy L.G."/>
            <person name="Floudas D."/>
            <person name="Held B.W."/>
            <person name="Levasseur A."/>
            <person name="Lombard V."/>
            <person name="Morin E."/>
            <person name="Otillar R."/>
            <person name="Lindquist E.A."/>
            <person name="Sun H."/>
            <person name="LaButti K.M."/>
            <person name="Schmutz J."/>
            <person name="Jabbour D."/>
            <person name="Luo H."/>
            <person name="Baker S.E."/>
            <person name="Pisabarro A.G."/>
            <person name="Walton J.D."/>
            <person name="Blanchette R.A."/>
            <person name="Henrissat B."/>
            <person name="Martin F."/>
            <person name="Cullen D."/>
            <person name="Hibbett D.S."/>
            <person name="Grigoriev I.V."/>
        </authorList>
    </citation>
    <scope>NUCLEOTIDE SEQUENCE [LARGE SCALE GENOMIC DNA]</scope>
    <source>
        <strain evidence="2">FD-172 SS1</strain>
    </source>
</reference>
<dbReference type="Proteomes" id="UP000027195">
    <property type="component" value="Unassembled WGS sequence"/>
</dbReference>
<proteinExistence type="predicted"/>
<accession>A0A067LRQ0</accession>
<keyword evidence="2" id="KW-1185">Reference proteome</keyword>
<dbReference type="STRING" id="930990.A0A067LRQ0"/>
<evidence type="ECO:0000313" key="1">
    <source>
        <dbReference type="EMBL" id="KDQ05883.1"/>
    </source>
</evidence>
<dbReference type="OrthoDB" id="3268677at2759"/>
<dbReference type="HOGENOM" id="CLU_1366041_0_0_1"/>